<dbReference type="EMBL" id="MU853348">
    <property type="protein sequence ID" value="KAK4110982.1"/>
    <property type="molecule type" value="Genomic_DNA"/>
</dbReference>
<dbReference type="PANTHER" id="PTHR36452">
    <property type="entry name" value="CHROMOSOME 12, WHOLE GENOME SHOTGUN SEQUENCE"/>
    <property type="match status" value="1"/>
</dbReference>
<dbReference type="PANTHER" id="PTHR36452:SF1">
    <property type="entry name" value="DUF2461 DOMAIN-CONTAINING PROTEIN"/>
    <property type="match status" value="1"/>
</dbReference>
<reference evidence="2" key="1">
    <citation type="journal article" date="2023" name="Mol. Phylogenet. Evol.">
        <title>Genome-scale phylogeny and comparative genomics of the fungal order Sordariales.</title>
        <authorList>
            <person name="Hensen N."/>
            <person name="Bonometti L."/>
            <person name="Westerberg I."/>
            <person name="Brannstrom I.O."/>
            <person name="Guillou S."/>
            <person name="Cros-Aarteil S."/>
            <person name="Calhoun S."/>
            <person name="Haridas S."/>
            <person name="Kuo A."/>
            <person name="Mondo S."/>
            <person name="Pangilinan J."/>
            <person name="Riley R."/>
            <person name="LaButti K."/>
            <person name="Andreopoulos B."/>
            <person name="Lipzen A."/>
            <person name="Chen C."/>
            <person name="Yan M."/>
            <person name="Daum C."/>
            <person name="Ng V."/>
            <person name="Clum A."/>
            <person name="Steindorff A."/>
            <person name="Ohm R.A."/>
            <person name="Martin F."/>
            <person name="Silar P."/>
            <person name="Natvig D.O."/>
            <person name="Lalanne C."/>
            <person name="Gautier V."/>
            <person name="Ament-Velasquez S.L."/>
            <person name="Kruys A."/>
            <person name="Hutchinson M.I."/>
            <person name="Powell A.J."/>
            <person name="Barry K."/>
            <person name="Miller A.N."/>
            <person name="Grigoriev I.V."/>
            <person name="Debuchy R."/>
            <person name="Gladieux P."/>
            <person name="Hiltunen Thoren M."/>
            <person name="Johannesson H."/>
        </authorList>
    </citation>
    <scope>NUCLEOTIDE SEQUENCE</scope>
    <source>
        <strain evidence="2">CBS 508.74</strain>
    </source>
</reference>
<feature type="compositionally biased region" description="Low complexity" evidence="1">
    <location>
        <begin position="9"/>
        <end position="19"/>
    </location>
</feature>
<evidence type="ECO:0000313" key="3">
    <source>
        <dbReference type="Proteomes" id="UP001302812"/>
    </source>
</evidence>
<gene>
    <name evidence="2" type="ORF">N656DRAFT_735076</name>
</gene>
<keyword evidence="3" id="KW-1185">Reference proteome</keyword>
<dbReference type="AlphaFoldDB" id="A0AAN6TB33"/>
<dbReference type="GeneID" id="89936833"/>
<feature type="region of interest" description="Disordered" evidence="1">
    <location>
        <begin position="1"/>
        <end position="110"/>
    </location>
</feature>
<protein>
    <submittedName>
        <fullName evidence="2">Uncharacterized protein</fullName>
    </submittedName>
</protein>
<feature type="compositionally biased region" description="Basic and acidic residues" evidence="1">
    <location>
        <begin position="82"/>
        <end position="91"/>
    </location>
</feature>
<dbReference type="Proteomes" id="UP001302812">
    <property type="component" value="Unassembled WGS sequence"/>
</dbReference>
<feature type="compositionally biased region" description="Basic residues" evidence="1">
    <location>
        <begin position="59"/>
        <end position="68"/>
    </location>
</feature>
<dbReference type="RefSeq" id="XP_064668552.1">
    <property type="nucleotide sequence ID" value="XM_064812708.1"/>
</dbReference>
<organism evidence="2 3">
    <name type="scientific">Canariomyces notabilis</name>
    <dbReference type="NCBI Taxonomy" id="2074819"/>
    <lineage>
        <taxon>Eukaryota</taxon>
        <taxon>Fungi</taxon>
        <taxon>Dikarya</taxon>
        <taxon>Ascomycota</taxon>
        <taxon>Pezizomycotina</taxon>
        <taxon>Sordariomycetes</taxon>
        <taxon>Sordariomycetidae</taxon>
        <taxon>Sordariales</taxon>
        <taxon>Chaetomiaceae</taxon>
        <taxon>Canariomyces</taxon>
    </lineage>
</organism>
<dbReference type="InterPro" id="IPR012808">
    <property type="entry name" value="CHP02453"/>
</dbReference>
<accession>A0AAN6TB33</accession>
<dbReference type="Pfam" id="PF09365">
    <property type="entry name" value="DUF2461"/>
    <property type="match status" value="1"/>
</dbReference>
<evidence type="ECO:0000256" key="1">
    <source>
        <dbReference type="SAM" id="MobiDB-lite"/>
    </source>
</evidence>
<name>A0AAN6TB33_9PEZI</name>
<sequence length="417" mass="47142">MAGRKRKSAATAQEAPATADLPASRRRSGRLSSSTQKSKYFEPNSDSDAPATKSSSRTPRSKARPSKKAKVDQDDEQDYTDEVEKPGNKADSEEEFDEDAPPRVTFIPLPKMRDTGGIDYADDRLHKNTLAFLSDLKANNKRSWLKAHDAEYRRALKDWESYVMTLTEKIIEADPTIPELPFKDVNFRIYRDIRFSNDPTPYKPHFSAAFSRTGRKGPYACYYVHVEPGKSFVGGGIWHPSAEALGKLRASIDERPRWWRRVLCEPAFRDMFLSEHLPAKSKAKTKAKGKGKTTKGEEEDQVEEEAVLKAFAAANQEGALKTRPKGFAPEHKDMELLKLRNFTIGKKVDDEVFTSLEGGQEEVMRIVRAMVGFVSGFRFLLPYRYHFADGSVNKIQVTHLNRIVMPDPGDDDESDDE</sequence>
<evidence type="ECO:0000313" key="2">
    <source>
        <dbReference type="EMBL" id="KAK4110982.1"/>
    </source>
</evidence>
<reference evidence="2" key="2">
    <citation type="submission" date="2023-05" db="EMBL/GenBank/DDBJ databases">
        <authorList>
            <consortium name="Lawrence Berkeley National Laboratory"/>
            <person name="Steindorff A."/>
            <person name="Hensen N."/>
            <person name="Bonometti L."/>
            <person name="Westerberg I."/>
            <person name="Brannstrom I.O."/>
            <person name="Guillou S."/>
            <person name="Cros-Aarteil S."/>
            <person name="Calhoun S."/>
            <person name="Haridas S."/>
            <person name="Kuo A."/>
            <person name="Mondo S."/>
            <person name="Pangilinan J."/>
            <person name="Riley R."/>
            <person name="Labutti K."/>
            <person name="Andreopoulos B."/>
            <person name="Lipzen A."/>
            <person name="Chen C."/>
            <person name="Yanf M."/>
            <person name="Daum C."/>
            <person name="Ng V."/>
            <person name="Clum A."/>
            <person name="Ohm R."/>
            <person name="Martin F."/>
            <person name="Silar P."/>
            <person name="Natvig D."/>
            <person name="Lalanne C."/>
            <person name="Gautier V."/>
            <person name="Ament-Velasquez S.L."/>
            <person name="Kruys A."/>
            <person name="Hutchinson M.I."/>
            <person name="Powell A.J."/>
            <person name="Barry K."/>
            <person name="Miller A.N."/>
            <person name="Grigoriev I.V."/>
            <person name="Debuchy R."/>
            <person name="Gladieux P."/>
            <person name="Thoren M.H."/>
            <person name="Johannesson H."/>
        </authorList>
    </citation>
    <scope>NUCLEOTIDE SEQUENCE</scope>
    <source>
        <strain evidence="2">CBS 508.74</strain>
    </source>
</reference>
<dbReference type="NCBIfam" id="TIGR02453">
    <property type="entry name" value="TIGR02453 family protein"/>
    <property type="match status" value="1"/>
</dbReference>
<proteinExistence type="predicted"/>
<feature type="compositionally biased region" description="Polar residues" evidence="1">
    <location>
        <begin position="44"/>
        <end position="58"/>
    </location>
</feature>
<comment type="caution">
    <text evidence="2">The sequence shown here is derived from an EMBL/GenBank/DDBJ whole genome shotgun (WGS) entry which is preliminary data.</text>
</comment>